<organism evidence="9 10">
    <name type="scientific">Pseudomonas segetis</name>
    <dbReference type="NCBI Taxonomy" id="298908"/>
    <lineage>
        <taxon>Bacteria</taxon>
        <taxon>Pseudomonadati</taxon>
        <taxon>Pseudomonadota</taxon>
        <taxon>Gammaproteobacteria</taxon>
        <taxon>Pseudomonadales</taxon>
        <taxon>Pseudomonadaceae</taxon>
        <taxon>Pseudomonas</taxon>
    </lineage>
</organism>
<feature type="transmembrane region" description="Helical" evidence="7">
    <location>
        <begin position="200"/>
        <end position="219"/>
    </location>
</feature>
<dbReference type="GO" id="GO:0005886">
    <property type="term" value="C:plasma membrane"/>
    <property type="evidence" value="ECO:0007669"/>
    <property type="project" value="UniProtKB-SubCell"/>
</dbReference>
<dbReference type="Pfam" id="PF00528">
    <property type="entry name" value="BPD_transp_1"/>
    <property type="match status" value="1"/>
</dbReference>
<dbReference type="PROSITE" id="PS50928">
    <property type="entry name" value="ABC_TM1"/>
    <property type="match status" value="1"/>
</dbReference>
<evidence type="ECO:0000256" key="3">
    <source>
        <dbReference type="ARBA" id="ARBA00022475"/>
    </source>
</evidence>
<keyword evidence="6 7" id="KW-0472">Membrane</keyword>
<dbReference type="PANTHER" id="PTHR30043">
    <property type="entry name" value="PHOSPHONATES TRANSPORT SYSTEM PERMEASE PROTEIN"/>
    <property type="match status" value="1"/>
</dbReference>
<keyword evidence="5 7" id="KW-1133">Transmembrane helix</keyword>
<dbReference type="PANTHER" id="PTHR30043:SF1">
    <property type="entry name" value="ABC TRANSPORT SYSTEM PERMEASE PROTEIN P69"/>
    <property type="match status" value="1"/>
</dbReference>
<evidence type="ECO:0000256" key="2">
    <source>
        <dbReference type="ARBA" id="ARBA00022448"/>
    </source>
</evidence>
<accession>A0A239C3P2</accession>
<keyword evidence="10" id="KW-1185">Reference proteome</keyword>
<dbReference type="SUPFAM" id="SSF161098">
    <property type="entry name" value="MetI-like"/>
    <property type="match status" value="1"/>
</dbReference>
<dbReference type="NCBIfam" id="TIGR01097">
    <property type="entry name" value="PhnE"/>
    <property type="match status" value="1"/>
</dbReference>
<evidence type="ECO:0000256" key="1">
    <source>
        <dbReference type="ARBA" id="ARBA00004651"/>
    </source>
</evidence>
<dbReference type="RefSeq" id="WP_010490485.1">
    <property type="nucleotide sequence ID" value="NZ_FZOG01000002.1"/>
</dbReference>
<comment type="subcellular location">
    <subcellularLocation>
        <location evidence="1 7">Cell membrane</location>
        <topology evidence="1 7">Multi-pass membrane protein</topology>
    </subcellularLocation>
</comment>
<evidence type="ECO:0000256" key="6">
    <source>
        <dbReference type="ARBA" id="ARBA00023136"/>
    </source>
</evidence>
<feature type="transmembrane region" description="Helical" evidence="7">
    <location>
        <begin position="68"/>
        <end position="91"/>
    </location>
</feature>
<dbReference type="CDD" id="cd06261">
    <property type="entry name" value="TM_PBP2"/>
    <property type="match status" value="1"/>
</dbReference>
<evidence type="ECO:0000313" key="9">
    <source>
        <dbReference type="EMBL" id="SNS14034.1"/>
    </source>
</evidence>
<dbReference type="GO" id="GO:0015416">
    <property type="term" value="F:ABC-type phosphonate transporter activity"/>
    <property type="evidence" value="ECO:0007669"/>
    <property type="project" value="InterPro"/>
</dbReference>
<protein>
    <submittedName>
        <fullName evidence="9">Phosphonate transport system permease protein</fullName>
    </submittedName>
</protein>
<name>A0A239C3P2_9PSED</name>
<feature type="transmembrane region" description="Helical" evidence="7">
    <location>
        <begin position="225"/>
        <end position="248"/>
    </location>
</feature>
<comment type="similarity">
    <text evidence="7">Belongs to the binding-protein-dependent transport system permease family.</text>
</comment>
<dbReference type="Gene3D" id="1.10.3720.10">
    <property type="entry name" value="MetI-like"/>
    <property type="match status" value="1"/>
</dbReference>
<dbReference type="InterPro" id="IPR035906">
    <property type="entry name" value="MetI-like_sf"/>
</dbReference>
<reference evidence="10" key="1">
    <citation type="submission" date="2017-06" db="EMBL/GenBank/DDBJ databases">
        <authorList>
            <person name="Varghese N."/>
            <person name="Submissions S."/>
        </authorList>
    </citation>
    <scope>NUCLEOTIDE SEQUENCE [LARGE SCALE GENOMIC DNA]</scope>
    <source>
        <strain evidence="10">CIP 108523</strain>
    </source>
</reference>
<keyword evidence="4 7" id="KW-0812">Transmembrane</keyword>
<dbReference type="InterPro" id="IPR000515">
    <property type="entry name" value="MetI-like"/>
</dbReference>
<dbReference type="Proteomes" id="UP000242915">
    <property type="component" value="Unassembled WGS sequence"/>
</dbReference>
<dbReference type="AlphaFoldDB" id="A0A239C3P2"/>
<evidence type="ECO:0000256" key="4">
    <source>
        <dbReference type="ARBA" id="ARBA00022692"/>
    </source>
</evidence>
<evidence type="ECO:0000256" key="5">
    <source>
        <dbReference type="ARBA" id="ARBA00022989"/>
    </source>
</evidence>
<sequence>MKYLLNYSLVALLLASVFASFSYLNIDLTTLFAGDGLSQMGSYASGFFSPDFNASHLRAIGKGALETLAMSSIGTLLAALLGMLLALPAAGRFGLFAMSLSRLLLNALRAIPELVWAALVVLAAGLGPNAGTLALALHTAGVLGRLFAEALENVSDEPAQAIRLAGGGRAVAFCYGTLPEVWPQLIAYTLYRWENNIRMASVLGFVGAGGLGQMLYFHLSLFQEAQAASVILAMLVLVLAVDALSAWARQRWVSQ</sequence>
<keyword evidence="2 7" id="KW-0813">Transport</keyword>
<dbReference type="EMBL" id="FZOG01000002">
    <property type="protein sequence ID" value="SNS14034.1"/>
    <property type="molecule type" value="Genomic_DNA"/>
</dbReference>
<proteinExistence type="inferred from homology"/>
<evidence type="ECO:0000256" key="7">
    <source>
        <dbReference type="RuleBase" id="RU363032"/>
    </source>
</evidence>
<evidence type="ECO:0000259" key="8">
    <source>
        <dbReference type="PROSITE" id="PS50928"/>
    </source>
</evidence>
<feature type="domain" description="ABC transmembrane type-1" evidence="8">
    <location>
        <begin position="64"/>
        <end position="243"/>
    </location>
</feature>
<gene>
    <name evidence="9" type="ORF">SAMN05216255_1456</name>
</gene>
<keyword evidence="3" id="KW-1003">Cell membrane</keyword>
<evidence type="ECO:0000313" key="10">
    <source>
        <dbReference type="Proteomes" id="UP000242915"/>
    </source>
</evidence>
<dbReference type="InterPro" id="IPR005769">
    <property type="entry name" value="PhnE/PtxC"/>
</dbReference>